<dbReference type="Proteomes" id="UP000433101">
    <property type="component" value="Unassembled WGS sequence"/>
</dbReference>
<dbReference type="InterPro" id="IPR024690">
    <property type="entry name" value="CN_hydtase_beta_dom_C"/>
</dbReference>
<organism evidence="8 9">
    <name type="scientific">Stappia sediminis</name>
    <dbReference type="NCBI Taxonomy" id="2692190"/>
    <lineage>
        <taxon>Bacteria</taxon>
        <taxon>Pseudomonadati</taxon>
        <taxon>Pseudomonadota</taxon>
        <taxon>Alphaproteobacteria</taxon>
        <taxon>Hyphomicrobiales</taxon>
        <taxon>Stappiaceae</taxon>
        <taxon>Stappia</taxon>
    </lineage>
</organism>
<dbReference type="PIRSF" id="PIRSF001427">
    <property type="entry name" value="NHase_beta"/>
    <property type="match status" value="1"/>
</dbReference>
<dbReference type="EMBL" id="WUMV01000003">
    <property type="protein sequence ID" value="MXN65279.1"/>
    <property type="molecule type" value="Genomic_DNA"/>
</dbReference>
<proteinExistence type="inferred from homology"/>
<dbReference type="Pfam" id="PF02211">
    <property type="entry name" value="NHase_beta_C"/>
    <property type="match status" value="1"/>
</dbReference>
<evidence type="ECO:0000313" key="9">
    <source>
        <dbReference type="Proteomes" id="UP000433101"/>
    </source>
</evidence>
<dbReference type="GO" id="GO:0046914">
    <property type="term" value="F:transition metal ion binding"/>
    <property type="evidence" value="ECO:0007669"/>
    <property type="project" value="InterPro"/>
</dbReference>
<dbReference type="Gene3D" id="1.10.472.20">
    <property type="entry name" value="Nitrile hydratase, beta subunit"/>
    <property type="match status" value="1"/>
</dbReference>
<dbReference type="RefSeq" id="WP_160775477.1">
    <property type="nucleotide sequence ID" value="NZ_WUMV01000003.1"/>
</dbReference>
<evidence type="ECO:0000256" key="2">
    <source>
        <dbReference type="ARBA" id="ARBA00009098"/>
    </source>
</evidence>
<name>A0A7X3S807_9HYPH</name>
<dbReference type="InterPro" id="IPR003168">
    <property type="entry name" value="Nitrile_hydratase_bsu"/>
</dbReference>
<keyword evidence="9" id="KW-1185">Reference proteome</keyword>
<sequence>MNGAHDLGGMMGFGPVVAEENEPRFHEEWERRAFAITLAMGATGEWSLDESRRKRESLPPRQYLNLSYFEIWLAALEQILADHGLVQPDEIEAGRSLHESRPVKRVLKGEDVAAALKRGGPVNREPEAPAKFAAGDRVTAINMNPTGHTRIPRYVRGRPGTIEAVQGCHVFPDSNAAGQGEAPKWLYSVAFKGTDIWGADSDPSLTIRADLWEPYLEPR</sequence>
<protein>
    <recommendedName>
        <fullName evidence="5">Nitrile hydratase subunit beta</fullName>
        <shortName evidence="5">NHase</shortName>
        <ecNumber evidence="5">4.2.1.84</ecNumber>
    </recommendedName>
</protein>
<comment type="catalytic activity">
    <reaction evidence="4 5">
        <text>an aliphatic primary amide = an aliphatic nitrile + H2O</text>
        <dbReference type="Rhea" id="RHEA:12673"/>
        <dbReference type="ChEBI" id="CHEBI:15377"/>
        <dbReference type="ChEBI" id="CHEBI:65285"/>
        <dbReference type="ChEBI" id="CHEBI:80291"/>
        <dbReference type="EC" id="4.2.1.84"/>
    </reaction>
</comment>
<comment type="caution">
    <text evidence="8">The sequence shown here is derived from an EMBL/GenBank/DDBJ whole genome shotgun (WGS) entry which is preliminary data.</text>
</comment>
<feature type="domain" description="Nitrile hydratase beta subunit" evidence="6">
    <location>
        <begin position="122"/>
        <end position="218"/>
    </location>
</feature>
<feature type="domain" description="Nitrile hydratase beta subunit-like N-terminal" evidence="7">
    <location>
        <begin position="1"/>
        <end position="107"/>
    </location>
</feature>
<dbReference type="SUPFAM" id="SSF50090">
    <property type="entry name" value="Electron transport accessory proteins"/>
    <property type="match status" value="1"/>
</dbReference>
<comment type="function">
    <text evidence="1 5">NHase catalyzes the hydration of various nitrile compounds to the corresponding amides.</text>
</comment>
<evidence type="ECO:0000259" key="7">
    <source>
        <dbReference type="Pfam" id="PF21006"/>
    </source>
</evidence>
<evidence type="ECO:0000256" key="3">
    <source>
        <dbReference type="ARBA" id="ARBA00023239"/>
    </source>
</evidence>
<dbReference type="AlphaFoldDB" id="A0A7X3S807"/>
<evidence type="ECO:0000256" key="5">
    <source>
        <dbReference type="PIRNR" id="PIRNR001427"/>
    </source>
</evidence>
<reference evidence="8 9" key="1">
    <citation type="submission" date="2019-12" db="EMBL/GenBank/DDBJ databases">
        <authorList>
            <person name="Li M."/>
        </authorList>
    </citation>
    <scope>NUCLEOTIDE SEQUENCE [LARGE SCALE GENOMIC DNA]</scope>
    <source>
        <strain evidence="8 9">GBMRC 2046</strain>
    </source>
</reference>
<dbReference type="Pfam" id="PF21006">
    <property type="entry name" value="NHase_beta_N"/>
    <property type="match status" value="1"/>
</dbReference>
<dbReference type="InterPro" id="IPR042262">
    <property type="entry name" value="CN_hydtase_beta_C"/>
</dbReference>
<evidence type="ECO:0000256" key="4">
    <source>
        <dbReference type="ARBA" id="ARBA00044877"/>
    </source>
</evidence>
<dbReference type="Gene3D" id="2.30.30.50">
    <property type="match status" value="1"/>
</dbReference>
<dbReference type="InterPro" id="IPR049054">
    <property type="entry name" value="CN_hydtase_beta-like_N"/>
</dbReference>
<dbReference type="GO" id="GO:0018822">
    <property type="term" value="F:nitrile hydratase activity"/>
    <property type="evidence" value="ECO:0007669"/>
    <property type="project" value="UniProtKB-EC"/>
</dbReference>
<evidence type="ECO:0000259" key="6">
    <source>
        <dbReference type="Pfam" id="PF02211"/>
    </source>
</evidence>
<keyword evidence="3 5" id="KW-0456">Lyase</keyword>
<evidence type="ECO:0000256" key="1">
    <source>
        <dbReference type="ARBA" id="ARBA00004042"/>
    </source>
</evidence>
<accession>A0A7X3S807</accession>
<comment type="similarity">
    <text evidence="2 5">Belongs to the nitrile hydratase subunit beta family.</text>
</comment>
<dbReference type="EC" id="4.2.1.84" evidence="5"/>
<dbReference type="InterPro" id="IPR008990">
    <property type="entry name" value="Elect_transpt_acc-like_dom_sf"/>
</dbReference>
<dbReference type="NCBIfam" id="TIGR03888">
    <property type="entry name" value="nitrile_beta"/>
    <property type="match status" value="1"/>
</dbReference>
<evidence type="ECO:0000313" key="8">
    <source>
        <dbReference type="EMBL" id="MXN65279.1"/>
    </source>
</evidence>
<gene>
    <name evidence="8" type="primary">nthB</name>
    <name evidence="8" type="ORF">GR183_10240</name>
</gene>